<comment type="caution">
    <text evidence="3">The sequence shown here is derived from an EMBL/GenBank/DDBJ whole genome shotgun (WGS) entry which is preliminary data.</text>
</comment>
<evidence type="ECO:0000313" key="4">
    <source>
        <dbReference type="Proteomes" id="UP000477386"/>
    </source>
</evidence>
<accession>A0A6M0IL61</accession>
<gene>
    <name evidence="3" type="ORF">GK091_19250</name>
</gene>
<dbReference type="Pfam" id="PF13628">
    <property type="entry name" value="DUF4142"/>
    <property type="match status" value="1"/>
</dbReference>
<keyword evidence="1" id="KW-0732">Signal</keyword>
<proteinExistence type="predicted"/>
<evidence type="ECO:0000259" key="2">
    <source>
        <dbReference type="Pfam" id="PF13628"/>
    </source>
</evidence>
<dbReference type="Proteomes" id="UP000477386">
    <property type="component" value="Unassembled WGS sequence"/>
</dbReference>
<dbReference type="AlphaFoldDB" id="A0A6M0IL61"/>
<dbReference type="InterPro" id="IPR012347">
    <property type="entry name" value="Ferritin-like"/>
</dbReference>
<evidence type="ECO:0000256" key="1">
    <source>
        <dbReference type="SAM" id="SignalP"/>
    </source>
</evidence>
<feature type="domain" description="DUF4142" evidence="2">
    <location>
        <begin position="59"/>
        <end position="191"/>
    </location>
</feature>
<organism evidence="3 4">
    <name type="scientific">Spirosoma agri</name>
    <dbReference type="NCBI Taxonomy" id="1987381"/>
    <lineage>
        <taxon>Bacteria</taxon>
        <taxon>Pseudomonadati</taxon>
        <taxon>Bacteroidota</taxon>
        <taxon>Cytophagia</taxon>
        <taxon>Cytophagales</taxon>
        <taxon>Cytophagaceae</taxon>
        <taxon>Spirosoma</taxon>
    </lineage>
</organism>
<dbReference type="EMBL" id="JAAGNZ010000002">
    <property type="protein sequence ID" value="NEU69030.1"/>
    <property type="molecule type" value="Genomic_DNA"/>
</dbReference>
<dbReference type="RefSeq" id="WP_164041516.1">
    <property type="nucleotide sequence ID" value="NZ_JAAGNZ010000002.1"/>
</dbReference>
<dbReference type="InterPro" id="IPR025419">
    <property type="entry name" value="DUF4142"/>
</dbReference>
<sequence>MKPTTVLALVIGTLLTTFSCSSGDGSTDKADKINDERIDKQAIAVSNDAKEDAKKVSRYIVHLSNSGMTEYELSKVALQKATNPEVRGFAQRAMNEHQQNDKSLQTLAKQMNVTLPVGLSDKSKNALEKLTGMDKGTEFDLQYLDTMATMNDDALDVADDLQDLAPNDGVKTYTKKLLENDSKHRDLAKQLKNVLN</sequence>
<dbReference type="Gene3D" id="1.20.1260.10">
    <property type="match status" value="1"/>
</dbReference>
<protein>
    <submittedName>
        <fullName evidence="3">DUF4142 domain-containing protein</fullName>
    </submittedName>
</protein>
<keyword evidence="4" id="KW-1185">Reference proteome</keyword>
<dbReference type="PROSITE" id="PS51257">
    <property type="entry name" value="PROKAR_LIPOPROTEIN"/>
    <property type="match status" value="1"/>
</dbReference>
<reference evidence="3 4" key="1">
    <citation type="submission" date="2020-02" db="EMBL/GenBank/DDBJ databases">
        <title>Draft genome sequence of two Spirosoma agri KCTC 52727 and Spirosoma terrae KCTC 52035.</title>
        <authorList>
            <person name="Rojas J."/>
            <person name="Ambika Manirajan B."/>
            <person name="Ratering S."/>
            <person name="Suarez C."/>
            <person name="Schnell S."/>
        </authorList>
    </citation>
    <scope>NUCLEOTIDE SEQUENCE [LARGE SCALE GENOMIC DNA]</scope>
    <source>
        <strain evidence="3 4">KCTC 52727</strain>
    </source>
</reference>
<dbReference type="PANTHER" id="PTHR38593:SF1">
    <property type="entry name" value="BLR2558 PROTEIN"/>
    <property type="match status" value="1"/>
</dbReference>
<feature type="signal peptide" evidence="1">
    <location>
        <begin position="1"/>
        <end position="22"/>
    </location>
</feature>
<dbReference type="PANTHER" id="PTHR38593">
    <property type="entry name" value="BLR2558 PROTEIN"/>
    <property type="match status" value="1"/>
</dbReference>
<evidence type="ECO:0000313" key="3">
    <source>
        <dbReference type="EMBL" id="NEU69030.1"/>
    </source>
</evidence>
<name>A0A6M0IL61_9BACT</name>
<feature type="chain" id="PRO_5026828167" evidence="1">
    <location>
        <begin position="23"/>
        <end position="196"/>
    </location>
</feature>